<feature type="binding site" evidence="9">
    <location>
        <position position="148"/>
    </location>
    <ligand>
        <name>4-amino-2-methyl-5-(diphosphooxymethyl)pyrimidine</name>
        <dbReference type="ChEBI" id="CHEBI:57841"/>
    </ligand>
</feature>
<feature type="binding site" evidence="9">
    <location>
        <position position="80"/>
    </location>
    <ligand>
        <name>Mg(2+)</name>
        <dbReference type="ChEBI" id="CHEBI:18420"/>
    </ligand>
</feature>
<evidence type="ECO:0000313" key="13">
    <source>
        <dbReference type="EMBL" id="GAY72071.1"/>
    </source>
</evidence>
<keyword evidence="3 9" id="KW-0479">Metal-binding</keyword>
<dbReference type="EMBL" id="BEXA01000001">
    <property type="protein sequence ID" value="GAY72071.1"/>
    <property type="molecule type" value="Genomic_DNA"/>
</dbReference>
<evidence type="ECO:0000256" key="10">
    <source>
        <dbReference type="RuleBase" id="RU003826"/>
    </source>
</evidence>
<keyword evidence="4 9" id="KW-0460">Magnesium</keyword>
<evidence type="ECO:0000313" key="14">
    <source>
        <dbReference type="Proteomes" id="UP000286974"/>
    </source>
</evidence>
<dbReference type="InterPro" id="IPR022998">
    <property type="entry name" value="ThiamineP_synth_TenI"/>
</dbReference>
<dbReference type="PANTHER" id="PTHR20857">
    <property type="entry name" value="THIAMINE-PHOSPHATE PYROPHOSPHORYLASE"/>
    <property type="match status" value="1"/>
</dbReference>
<evidence type="ECO:0000256" key="6">
    <source>
        <dbReference type="ARBA" id="ARBA00047334"/>
    </source>
</evidence>
<feature type="binding site" evidence="9">
    <location>
        <position position="118"/>
    </location>
    <ligand>
        <name>4-amino-2-methyl-5-(diphosphooxymethyl)pyrimidine</name>
        <dbReference type="ChEBI" id="CHEBI:57841"/>
    </ligand>
</feature>
<feature type="binding site" evidence="9">
    <location>
        <position position="99"/>
    </location>
    <ligand>
        <name>Mg(2+)</name>
        <dbReference type="ChEBI" id="CHEBI:18420"/>
    </ligand>
</feature>
<name>A0A401FII8_9LACO</name>
<comment type="similarity">
    <text evidence="9 10">Belongs to the thiamine-phosphate synthase family.</text>
</comment>
<feature type="binding site" evidence="9">
    <location>
        <position position="79"/>
    </location>
    <ligand>
        <name>4-amino-2-methyl-5-(diphosphooxymethyl)pyrimidine</name>
        <dbReference type="ChEBI" id="CHEBI:57841"/>
    </ligand>
</feature>
<dbReference type="OrthoDB" id="9812206at2"/>
<sequence length="217" mass="23030">MTIKFKRSMLTAYFISGTQDIKNPDKTLPIVLTEALKAGITAFQFREKGPTALTGEAKLAMANRLKQLCAEYQVPFIIDDDVDLAQQVGADGIHVGQKDQKINQVIAAVAGEMFVGLSCSNLDQVEAANRLTGLAYIGSGPVFPTQSKADADPVIGPRGLTELVAHSNYPIVAIGGITEANVTELAHTGAAGSSVISVIAQSDNIERTVSKLKQVNY</sequence>
<dbReference type="RefSeq" id="WP_125007652.1">
    <property type="nucleotide sequence ID" value="NZ_BEXA01000001.1"/>
</dbReference>
<dbReference type="InterPro" id="IPR013785">
    <property type="entry name" value="Aldolase_TIM"/>
</dbReference>
<evidence type="ECO:0000256" key="11">
    <source>
        <dbReference type="RuleBase" id="RU004253"/>
    </source>
</evidence>
<comment type="pathway">
    <text evidence="1 9 11">Cofactor biosynthesis; thiamine diphosphate biosynthesis; thiamine phosphate from 4-amino-2-methyl-5-diphosphomethylpyrimidine and 4-methyl-5-(2-phosphoethyl)-thiazole: step 1/1.</text>
</comment>
<keyword evidence="5 9" id="KW-0784">Thiamine biosynthesis</keyword>
<comment type="catalytic activity">
    <reaction evidence="7 9 10">
        <text>2-(2-carboxy-4-methylthiazol-5-yl)ethyl phosphate + 4-amino-2-methyl-5-(diphosphooxymethyl)pyrimidine + 2 H(+) = thiamine phosphate + CO2 + diphosphate</text>
        <dbReference type="Rhea" id="RHEA:47848"/>
        <dbReference type="ChEBI" id="CHEBI:15378"/>
        <dbReference type="ChEBI" id="CHEBI:16526"/>
        <dbReference type="ChEBI" id="CHEBI:33019"/>
        <dbReference type="ChEBI" id="CHEBI:37575"/>
        <dbReference type="ChEBI" id="CHEBI:57841"/>
        <dbReference type="ChEBI" id="CHEBI:62890"/>
        <dbReference type="EC" id="2.5.1.3"/>
    </reaction>
</comment>
<dbReference type="Proteomes" id="UP000286974">
    <property type="component" value="Unassembled WGS sequence"/>
</dbReference>
<feature type="binding site" evidence="9">
    <location>
        <position position="176"/>
    </location>
    <ligand>
        <name>2-[(2R,5Z)-2-carboxy-4-methylthiazol-5(2H)-ylidene]ethyl phosphate</name>
        <dbReference type="ChEBI" id="CHEBI:62899"/>
    </ligand>
</feature>
<evidence type="ECO:0000256" key="4">
    <source>
        <dbReference type="ARBA" id="ARBA00022842"/>
    </source>
</evidence>
<dbReference type="GO" id="GO:0005737">
    <property type="term" value="C:cytoplasm"/>
    <property type="evidence" value="ECO:0007669"/>
    <property type="project" value="TreeGrafter"/>
</dbReference>
<feature type="binding site" evidence="9">
    <location>
        <begin position="145"/>
        <end position="147"/>
    </location>
    <ligand>
        <name>2-[(2R,5Z)-2-carboxy-4-methylthiazol-5(2H)-ylidene]ethyl phosphate</name>
        <dbReference type="ChEBI" id="CHEBI:62899"/>
    </ligand>
</feature>
<dbReference type="HAMAP" id="MF_00097">
    <property type="entry name" value="TMP_synthase"/>
    <property type="match status" value="1"/>
</dbReference>
<dbReference type="GO" id="GO:0000287">
    <property type="term" value="F:magnesium ion binding"/>
    <property type="evidence" value="ECO:0007669"/>
    <property type="project" value="UniProtKB-UniRule"/>
</dbReference>
<protein>
    <recommendedName>
        <fullName evidence="9">Thiamine-phosphate synthase</fullName>
        <shortName evidence="9">TP synthase</shortName>
        <shortName evidence="9">TPS</shortName>
        <ecNumber evidence="9">2.5.1.3</ecNumber>
    </recommendedName>
    <alternativeName>
        <fullName evidence="9">Thiamine-phosphate pyrophosphorylase</fullName>
        <shortName evidence="9">TMP pyrophosphorylase</shortName>
        <shortName evidence="9">TMP-PPase</shortName>
    </alternativeName>
</protein>
<dbReference type="InterPro" id="IPR034291">
    <property type="entry name" value="TMP_synthase"/>
</dbReference>
<evidence type="ECO:0000259" key="12">
    <source>
        <dbReference type="Pfam" id="PF02581"/>
    </source>
</evidence>
<organism evidence="13 14">
    <name type="scientific">Lentilactobacillus kosonis</name>
    <dbReference type="NCBI Taxonomy" id="2810561"/>
    <lineage>
        <taxon>Bacteria</taxon>
        <taxon>Bacillati</taxon>
        <taxon>Bacillota</taxon>
        <taxon>Bacilli</taxon>
        <taxon>Lactobacillales</taxon>
        <taxon>Lactobacillaceae</taxon>
        <taxon>Lentilactobacillus</taxon>
    </lineage>
</organism>
<evidence type="ECO:0000256" key="8">
    <source>
        <dbReference type="ARBA" id="ARBA00047883"/>
    </source>
</evidence>
<comment type="catalytic activity">
    <reaction evidence="6 9 10">
        <text>4-methyl-5-(2-phosphooxyethyl)-thiazole + 4-amino-2-methyl-5-(diphosphooxymethyl)pyrimidine + H(+) = thiamine phosphate + diphosphate</text>
        <dbReference type="Rhea" id="RHEA:22328"/>
        <dbReference type="ChEBI" id="CHEBI:15378"/>
        <dbReference type="ChEBI" id="CHEBI:33019"/>
        <dbReference type="ChEBI" id="CHEBI:37575"/>
        <dbReference type="ChEBI" id="CHEBI:57841"/>
        <dbReference type="ChEBI" id="CHEBI:58296"/>
        <dbReference type="EC" id="2.5.1.3"/>
    </reaction>
</comment>
<keyword evidence="2 9" id="KW-0808">Transferase</keyword>
<dbReference type="CDD" id="cd00564">
    <property type="entry name" value="TMP_TenI"/>
    <property type="match status" value="1"/>
</dbReference>
<keyword evidence="14" id="KW-1185">Reference proteome</keyword>
<feature type="domain" description="Thiamine phosphate synthase/TenI" evidence="12">
    <location>
        <begin position="13"/>
        <end position="199"/>
    </location>
</feature>
<dbReference type="NCBIfam" id="TIGR00693">
    <property type="entry name" value="thiE"/>
    <property type="match status" value="1"/>
</dbReference>
<feature type="binding site" evidence="9">
    <location>
        <begin position="44"/>
        <end position="48"/>
    </location>
    <ligand>
        <name>4-amino-2-methyl-5-(diphosphooxymethyl)pyrimidine</name>
        <dbReference type="ChEBI" id="CHEBI:57841"/>
    </ligand>
</feature>
<dbReference type="FunFam" id="3.20.20.70:FF:000096">
    <property type="entry name" value="Thiamine-phosphate synthase"/>
    <property type="match status" value="1"/>
</dbReference>
<dbReference type="GO" id="GO:0009228">
    <property type="term" value="P:thiamine biosynthetic process"/>
    <property type="evidence" value="ECO:0007669"/>
    <property type="project" value="UniProtKB-KW"/>
</dbReference>
<gene>
    <name evidence="9" type="primary">thiE</name>
    <name evidence="13" type="ORF">NBRC111893_217</name>
</gene>
<dbReference type="Gene3D" id="3.20.20.70">
    <property type="entry name" value="Aldolase class I"/>
    <property type="match status" value="1"/>
</dbReference>
<evidence type="ECO:0000256" key="1">
    <source>
        <dbReference type="ARBA" id="ARBA00005165"/>
    </source>
</evidence>
<dbReference type="GO" id="GO:0009229">
    <property type="term" value="P:thiamine diphosphate biosynthetic process"/>
    <property type="evidence" value="ECO:0007669"/>
    <property type="project" value="UniProtKB-UniRule"/>
</dbReference>
<reference evidence="13 14" key="1">
    <citation type="submission" date="2017-11" db="EMBL/GenBank/DDBJ databases">
        <title>Draft Genome Sequence of Lactobacillus curieae NBRC 111893 isolated from Koso, a Japanese sugar-Vegetable Fermented Beverage.</title>
        <authorList>
            <person name="Chiou T.Y."/>
            <person name="Oshima K."/>
            <person name="Suda W."/>
            <person name="Hattori M."/>
            <person name="Takahashi T."/>
        </authorList>
    </citation>
    <scope>NUCLEOTIDE SEQUENCE [LARGE SCALE GENOMIC DNA]</scope>
    <source>
        <strain evidence="13 14">NBRC111893</strain>
    </source>
</reference>
<dbReference type="UniPathway" id="UPA00060">
    <property type="reaction ID" value="UER00141"/>
</dbReference>
<dbReference type="Pfam" id="PF02581">
    <property type="entry name" value="TMP-TENI"/>
    <property type="match status" value="1"/>
</dbReference>
<comment type="caution">
    <text evidence="13">The sequence shown here is derived from an EMBL/GenBank/DDBJ whole genome shotgun (WGS) entry which is preliminary data.</text>
</comment>
<dbReference type="EC" id="2.5.1.3" evidence="9"/>
<feature type="binding site" evidence="9">
    <location>
        <begin position="196"/>
        <end position="197"/>
    </location>
    <ligand>
        <name>2-[(2R,5Z)-2-carboxy-4-methylthiazol-5(2H)-ylidene]ethyl phosphate</name>
        <dbReference type="ChEBI" id="CHEBI:62899"/>
    </ligand>
</feature>
<dbReference type="SUPFAM" id="SSF51391">
    <property type="entry name" value="Thiamin phosphate synthase"/>
    <property type="match status" value="1"/>
</dbReference>
<dbReference type="InterPro" id="IPR036206">
    <property type="entry name" value="ThiamineP_synth_sf"/>
</dbReference>
<proteinExistence type="inferred from homology"/>
<dbReference type="AlphaFoldDB" id="A0A401FII8"/>
<evidence type="ECO:0000256" key="5">
    <source>
        <dbReference type="ARBA" id="ARBA00022977"/>
    </source>
</evidence>
<comment type="function">
    <text evidence="9">Condenses 4-methyl-5-(beta-hydroxyethyl)thiazole monophosphate (THZ-P) and 2-methyl-4-amino-5-hydroxymethyl pyrimidine pyrophosphate (HMP-PP) to form thiamine monophosphate (TMP).</text>
</comment>
<evidence type="ECO:0000256" key="9">
    <source>
        <dbReference type="HAMAP-Rule" id="MF_00097"/>
    </source>
</evidence>
<dbReference type="PANTHER" id="PTHR20857:SF15">
    <property type="entry name" value="THIAMINE-PHOSPHATE SYNTHASE"/>
    <property type="match status" value="1"/>
</dbReference>
<comment type="catalytic activity">
    <reaction evidence="8 9 10">
        <text>2-[(2R,5Z)-2-carboxy-4-methylthiazol-5(2H)-ylidene]ethyl phosphate + 4-amino-2-methyl-5-(diphosphooxymethyl)pyrimidine + 2 H(+) = thiamine phosphate + CO2 + diphosphate</text>
        <dbReference type="Rhea" id="RHEA:47844"/>
        <dbReference type="ChEBI" id="CHEBI:15378"/>
        <dbReference type="ChEBI" id="CHEBI:16526"/>
        <dbReference type="ChEBI" id="CHEBI:33019"/>
        <dbReference type="ChEBI" id="CHEBI:37575"/>
        <dbReference type="ChEBI" id="CHEBI:57841"/>
        <dbReference type="ChEBI" id="CHEBI:62899"/>
        <dbReference type="EC" id="2.5.1.3"/>
    </reaction>
</comment>
<comment type="cofactor">
    <cofactor evidence="9">
        <name>Mg(2+)</name>
        <dbReference type="ChEBI" id="CHEBI:18420"/>
    </cofactor>
    <text evidence="9">Binds 1 Mg(2+) ion per subunit.</text>
</comment>
<evidence type="ECO:0000256" key="2">
    <source>
        <dbReference type="ARBA" id="ARBA00022679"/>
    </source>
</evidence>
<evidence type="ECO:0000256" key="3">
    <source>
        <dbReference type="ARBA" id="ARBA00022723"/>
    </source>
</evidence>
<accession>A0A401FII8</accession>
<evidence type="ECO:0000256" key="7">
    <source>
        <dbReference type="ARBA" id="ARBA00047851"/>
    </source>
</evidence>
<dbReference type="GO" id="GO:0004789">
    <property type="term" value="F:thiamine-phosphate diphosphorylase activity"/>
    <property type="evidence" value="ECO:0007669"/>
    <property type="project" value="UniProtKB-UniRule"/>
</dbReference>